<sequence>MNSENAVADHYRSGNHQKNLDKKVRESGEPSYLSRASDFASNSLRHRLLSSQIKPLGLQMVEEYEKYPEHMYYKCNLCAAHGKLDAMYHHLIGNKHTERYIKSACLLQNSVLTGNEREEIRKQLVKIEGINCESIKTYYGSEFYPRKWEQDGAVKKSTLYHPVKKELESGTSSDSSSPVPFRSRSPLSQRSRSMADSPNMSPKRYKRSPRSRKSWSPVRSPKRPARSPSLSRFRNKSPPQECIEAAKALLEPKLRAPPPPPLQQLTLQTPVSTPLQKPSPLPRQEKMEMKDKDVQKFDLEELMIHMNFIIKTHDMYDPTSPIELPDTTPPIPDPLSEPSDTLRPPYLQLSPID</sequence>
<evidence type="ECO:0000313" key="3">
    <source>
        <dbReference type="Proteomes" id="UP000283509"/>
    </source>
</evidence>
<organism evidence="2 3">
    <name type="scientific">Penaeus vannamei</name>
    <name type="common">Whiteleg shrimp</name>
    <name type="synonym">Litopenaeus vannamei</name>
    <dbReference type="NCBI Taxonomy" id="6689"/>
    <lineage>
        <taxon>Eukaryota</taxon>
        <taxon>Metazoa</taxon>
        <taxon>Ecdysozoa</taxon>
        <taxon>Arthropoda</taxon>
        <taxon>Crustacea</taxon>
        <taxon>Multicrustacea</taxon>
        <taxon>Malacostraca</taxon>
        <taxon>Eumalacostraca</taxon>
        <taxon>Eucarida</taxon>
        <taxon>Decapoda</taxon>
        <taxon>Dendrobranchiata</taxon>
        <taxon>Penaeoidea</taxon>
        <taxon>Penaeidae</taxon>
        <taxon>Penaeus</taxon>
    </lineage>
</organism>
<feature type="compositionally biased region" description="Low complexity" evidence="1">
    <location>
        <begin position="169"/>
        <end position="192"/>
    </location>
</feature>
<reference evidence="2 3" key="1">
    <citation type="submission" date="2018-04" db="EMBL/GenBank/DDBJ databases">
        <authorList>
            <person name="Zhang X."/>
            <person name="Yuan J."/>
            <person name="Li F."/>
            <person name="Xiang J."/>
        </authorList>
    </citation>
    <scope>NUCLEOTIDE SEQUENCE [LARGE SCALE GENOMIC DNA]</scope>
    <source>
        <tissue evidence="2">Muscle</tissue>
    </source>
</reference>
<evidence type="ECO:0000313" key="2">
    <source>
        <dbReference type="EMBL" id="ROT72767.1"/>
    </source>
</evidence>
<accession>A0A423T8I0</accession>
<name>A0A423T8I0_PENVA</name>
<feature type="region of interest" description="Disordered" evidence="1">
    <location>
        <begin position="1"/>
        <end position="27"/>
    </location>
</feature>
<comment type="caution">
    <text evidence="2">The sequence shown here is derived from an EMBL/GenBank/DDBJ whole genome shotgun (WGS) entry which is preliminary data.</text>
</comment>
<feature type="region of interest" description="Disordered" evidence="1">
    <location>
        <begin position="166"/>
        <end position="240"/>
    </location>
</feature>
<feature type="compositionally biased region" description="Basic residues" evidence="1">
    <location>
        <begin position="203"/>
        <end position="213"/>
    </location>
</feature>
<protein>
    <submittedName>
        <fullName evidence="2">Uncharacterized protein</fullName>
    </submittedName>
</protein>
<feature type="compositionally biased region" description="Low complexity" evidence="1">
    <location>
        <begin position="263"/>
        <end position="276"/>
    </location>
</feature>
<proteinExistence type="predicted"/>
<feature type="compositionally biased region" description="Basic and acidic residues" evidence="1">
    <location>
        <begin position="7"/>
        <end position="27"/>
    </location>
</feature>
<feature type="region of interest" description="Disordered" evidence="1">
    <location>
        <begin position="319"/>
        <end position="353"/>
    </location>
</feature>
<evidence type="ECO:0000256" key="1">
    <source>
        <dbReference type="SAM" id="MobiDB-lite"/>
    </source>
</evidence>
<dbReference type="EMBL" id="QCYY01002113">
    <property type="protein sequence ID" value="ROT72767.1"/>
    <property type="molecule type" value="Genomic_DNA"/>
</dbReference>
<dbReference type="AlphaFoldDB" id="A0A423T8I0"/>
<dbReference type="OrthoDB" id="5877502at2759"/>
<keyword evidence="3" id="KW-1185">Reference proteome</keyword>
<reference evidence="2 3" key="2">
    <citation type="submission" date="2019-01" db="EMBL/GenBank/DDBJ databases">
        <title>The decoding of complex shrimp genome reveals the adaptation for benthos swimmer, frequently molting mechanism and breeding impact on genome.</title>
        <authorList>
            <person name="Sun Y."/>
            <person name="Gao Y."/>
            <person name="Yu Y."/>
        </authorList>
    </citation>
    <scope>NUCLEOTIDE SEQUENCE [LARGE SCALE GENOMIC DNA]</scope>
    <source>
        <tissue evidence="2">Muscle</tissue>
    </source>
</reference>
<gene>
    <name evidence="2" type="ORF">C7M84_008812</name>
</gene>
<feature type="region of interest" description="Disordered" evidence="1">
    <location>
        <begin position="253"/>
        <end position="289"/>
    </location>
</feature>
<dbReference type="Proteomes" id="UP000283509">
    <property type="component" value="Unassembled WGS sequence"/>
</dbReference>